<dbReference type="SUPFAM" id="SSF143555">
    <property type="entry name" value="FwdE-like"/>
    <property type="match status" value="1"/>
</dbReference>
<dbReference type="Pfam" id="PF02663">
    <property type="entry name" value="FmdE"/>
    <property type="match status" value="1"/>
</dbReference>
<feature type="domain" description="Formylmethanofuran dehydrogenase subunit E" evidence="5">
    <location>
        <begin position="15"/>
        <end position="151"/>
    </location>
</feature>
<evidence type="ECO:0000256" key="3">
    <source>
        <dbReference type="ARBA" id="ARBA00022833"/>
    </source>
</evidence>
<evidence type="ECO:0000259" key="5">
    <source>
        <dbReference type="Pfam" id="PF02663"/>
    </source>
</evidence>
<dbReference type="EMBL" id="BSDR01000001">
    <property type="protein sequence ID" value="GLI35377.1"/>
    <property type="molecule type" value="Genomic_DNA"/>
</dbReference>
<feature type="domain" description="Zinc finger DksA/TraR C4-type" evidence="4">
    <location>
        <begin position="165"/>
        <end position="196"/>
    </location>
</feature>
<dbReference type="InterPro" id="IPR003814">
    <property type="entry name" value="FmdEsu_dom"/>
</dbReference>
<evidence type="ECO:0000313" key="6">
    <source>
        <dbReference type="EMBL" id="GLI35377.1"/>
    </source>
</evidence>
<evidence type="ECO:0000256" key="1">
    <source>
        <dbReference type="ARBA" id="ARBA00022723"/>
    </source>
</evidence>
<sequence length="203" mass="22986">MTTEYPQDLQESIKFHGHVCPGLLIGYRAAKAAKEHLGVDRPEDEELVAIVESDGCGVDAIQALLGCTLGKGNLIYQDHGKQVYTVICRKKGKAVRLAMRRGPFRRNPEQEAVFQKVLKGEASKEEEETFRAFQKERVDELLAADLNDLFKIEDVQPEIPSRARIFKSVTCEYCGEEVMEPRARFRDGKIACIPCSEHYNRGW</sequence>
<dbReference type="InterPro" id="IPR026328">
    <property type="entry name" value="FmdE"/>
</dbReference>
<evidence type="ECO:0000313" key="7">
    <source>
        <dbReference type="Proteomes" id="UP001144372"/>
    </source>
</evidence>
<evidence type="ECO:0000256" key="2">
    <source>
        <dbReference type="ARBA" id="ARBA00022771"/>
    </source>
</evidence>
<dbReference type="PANTHER" id="PTHR39418">
    <property type="entry name" value="DEHYDROGENASE-RELATED"/>
    <property type="match status" value="1"/>
</dbReference>
<dbReference type="PANTHER" id="PTHR39418:SF1">
    <property type="entry name" value="DEHYDROGENASE"/>
    <property type="match status" value="1"/>
</dbReference>
<keyword evidence="7" id="KW-1185">Reference proteome</keyword>
<dbReference type="InterPro" id="IPR053194">
    <property type="entry name" value="tRNA_methyltr_O"/>
</dbReference>
<organism evidence="6 7">
    <name type="scientific">Desulforhabdus amnigena</name>
    <dbReference type="NCBI Taxonomy" id="40218"/>
    <lineage>
        <taxon>Bacteria</taxon>
        <taxon>Pseudomonadati</taxon>
        <taxon>Thermodesulfobacteriota</taxon>
        <taxon>Syntrophobacteria</taxon>
        <taxon>Syntrophobacterales</taxon>
        <taxon>Syntrophobacteraceae</taxon>
        <taxon>Desulforhabdus</taxon>
    </lineage>
</organism>
<keyword evidence="3" id="KW-0862">Zinc</keyword>
<reference evidence="6" key="1">
    <citation type="submission" date="2022-12" db="EMBL/GenBank/DDBJ databases">
        <title>Reference genome sequencing for broad-spectrum identification of bacterial and archaeal isolates by mass spectrometry.</title>
        <authorList>
            <person name="Sekiguchi Y."/>
            <person name="Tourlousse D.M."/>
        </authorList>
    </citation>
    <scope>NUCLEOTIDE SEQUENCE</scope>
    <source>
        <strain evidence="6">ASRB1</strain>
    </source>
</reference>
<dbReference type="Pfam" id="PF01258">
    <property type="entry name" value="zf-dskA_traR"/>
    <property type="match status" value="1"/>
</dbReference>
<dbReference type="Proteomes" id="UP001144372">
    <property type="component" value="Unassembled WGS sequence"/>
</dbReference>
<accession>A0A9W6FV07</accession>
<evidence type="ECO:0000259" key="4">
    <source>
        <dbReference type="Pfam" id="PF01258"/>
    </source>
</evidence>
<protein>
    <submittedName>
        <fullName evidence="6">Formylmethanofuran dehydrogenase subunit E</fullName>
    </submittedName>
</protein>
<name>A0A9W6FV07_9BACT</name>
<comment type="caution">
    <text evidence="6">The sequence shown here is derived from an EMBL/GenBank/DDBJ whole genome shotgun (WGS) entry which is preliminary data.</text>
</comment>
<dbReference type="RefSeq" id="WP_281795107.1">
    <property type="nucleotide sequence ID" value="NZ_BSDR01000001.1"/>
</dbReference>
<dbReference type="GO" id="GO:0008270">
    <property type="term" value="F:zinc ion binding"/>
    <property type="evidence" value="ECO:0007669"/>
    <property type="project" value="UniProtKB-KW"/>
</dbReference>
<keyword evidence="1" id="KW-0479">Metal-binding</keyword>
<dbReference type="InterPro" id="IPR000962">
    <property type="entry name" value="Znf_DskA_TraR"/>
</dbReference>
<dbReference type="PIRSF" id="PIRSF006578">
    <property type="entry name" value="FwdE"/>
    <property type="match status" value="1"/>
</dbReference>
<gene>
    <name evidence="6" type="ORF">DAMNIGENAA_28100</name>
</gene>
<dbReference type="Gene3D" id="3.30.1330.130">
    <property type="match status" value="1"/>
</dbReference>
<keyword evidence="2" id="KW-0863">Zinc-finger</keyword>
<dbReference type="AlphaFoldDB" id="A0A9W6FV07"/>
<proteinExistence type="predicted"/>